<dbReference type="SUPFAM" id="SSF46785">
    <property type="entry name" value="Winged helix' DNA-binding domain"/>
    <property type="match status" value="1"/>
</dbReference>
<dbReference type="InterPro" id="IPR018334">
    <property type="entry name" value="ArsR_HTH"/>
</dbReference>
<dbReference type="PANTHER" id="PTHR43132">
    <property type="entry name" value="ARSENICAL RESISTANCE OPERON REPRESSOR ARSR-RELATED"/>
    <property type="match status" value="1"/>
</dbReference>
<keyword evidence="1" id="KW-0805">Transcription regulation</keyword>
<dbReference type="RefSeq" id="WP_094367057.1">
    <property type="nucleotide sequence ID" value="NZ_NOJY02000011.1"/>
</dbReference>
<dbReference type="InterPro" id="IPR036390">
    <property type="entry name" value="WH_DNA-bd_sf"/>
</dbReference>
<dbReference type="GO" id="GO:0046686">
    <property type="term" value="P:response to cadmium ion"/>
    <property type="evidence" value="ECO:0007669"/>
    <property type="project" value="UniProtKB-KW"/>
</dbReference>
<dbReference type="NCBIfam" id="NF033788">
    <property type="entry name" value="HTH_metalloreg"/>
    <property type="match status" value="1"/>
</dbReference>
<protein>
    <submittedName>
        <fullName evidence="6">ArsR family transcriptional regulator</fullName>
    </submittedName>
</protein>
<dbReference type="GO" id="GO:0003677">
    <property type="term" value="F:DNA binding"/>
    <property type="evidence" value="ECO:0007669"/>
    <property type="project" value="UniProtKB-KW"/>
</dbReference>
<keyword evidence="7" id="KW-1185">Reference proteome</keyword>
<dbReference type="CDD" id="cd00090">
    <property type="entry name" value="HTH_ARSR"/>
    <property type="match status" value="1"/>
</dbReference>
<sequence>MEQNNICDCVAIDNDKVEKVKANTLPNEDITKLSNLFKVLGDNTRMRIITALAQEELCVCDLAVVLNMTKSAVSHQLKKLKDERQVKSRKEGKNVYYSLDDKHIVDIVSRALEHIKHK</sequence>
<dbReference type="InterPro" id="IPR001845">
    <property type="entry name" value="HTH_ArsR_DNA-bd_dom"/>
</dbReference>
<comment type="caution">
    <text evidence="6">The sequence shown here is derived from an EMBL/GenBank/DDBJ whole genome shotgun (WGS) entry which is preliminary data.</text>
</comment>
<dbReference type="SMART" id="SM00418">
    <property type="entry name" value="HTH_ARSR"/>
    <property type="match status" value="1"/>
</dbReference>
<keyword evidence="2" id="KW-0238">DNA-binding</keyword>
<evidence type="ECO:0000313" key="6">
    <source>
        <dbReference type="EMBL" id="RDY27743.1"/>
    </source>
</evidence>
<dbReference type="Pfam" id="PF01022">
    <property type="entry name" value="HTH_5"/>
    <property type="match status" value="1"/>
</dbReference>
<dbReference type="OrthoDB" id="9794330at2"/>
<evidence type="ECO:0000256" key="2">
    <source>
        <dbReference type="ARBA" id="ARBA00023125"/>
    </source>
</evidence>
<dbReference type="PROSITE" id="PS00846">
    <property type="entry name" value="HTH_ARSR_1"/>
    <property type="match status" value="1"/>
</dbReference>
<organism evidence="6 7">
    <name type="scientific">Romboutsia weinsteinii</name>
    <dbReference type="NCBI Taxonomy" id="2020949"/>
    <lineage>
        <taxon>Bacteria</taxon>
        <taxon>Bacillati</taxon>
        <taxon>Bacillota</taxon>
        <taxon>Clostridia</taxon>
        <taxon>Peptostreptococcales</taxon>
        <taxon>Peptostreptococcaceae</taxon>
        <taxon>Romboutsia</taxon>
    </lineage>
</organism>
<keyword evidence="4" id="KW-0105">Cadmium resistance</keyword>
<keyword evidence="3" id="KW-0804">Transcription</keyword>
<dbReference type="Gene3D" id="1.10.10.10">
    <property type="entry name" value="Winged helix-like DNA-binding domain superfamily/Winged helix DNA-binding domain"/>
    <property type="match status" value="1"/>
</dbReference>
<evidence type="ECO:0000256" key="3">
    <source>
        <dbReference type="ARBA" id="ARBA00023163"/>
    </source>
</evidence>
<evidence type="ECO:0000256" key="1">
    <source>
        <dbReference type="ARBA" id="ARBA00023015"/>
    </source>
</evidence>
<dbReference type="AlphaFoldDB" id="A0A255IKV7"/>
<reference evidence="6 7" key="1">
    <citation type="journal article" date="2017" name="Genome Announc.">
        <title>Draft Genome Sequence of Romboutsia weinsteinii sp. nov. Strain CCRI-19649(T) Isolated from Surface Water.</title>
        <authorList>
            <person name="Maheux A.F."/>
            <person name="Boudreau D.K."/>
            <person name="Berube E."/>
            <person name="Boissinot M."/>
            <person name="Cantin P."/>
            <person name="Raymond F."/>
            <person name="Corbeil J."/>
            <person name="Omar R.F."/>
            <person name="Bergeron M.G."/>
        </authorList>
    </citation>
    <scope>NUCLEOTIDE SEQUENCE [LARGE SCALE GENOMIC DNA]</scope>
    <source>
        <strain evidence="6 7">CCRI-19649</strain>
    </source>
</reference>
<proteinExistence type="predicted"/>
<name>A0A255IKV7_9FIRM</name>
<dbReference type="GO" id="GO:0003700">
    <property type="term" value="F:DNA-binding transcription factor activity"/>
    <property type="evidence" value="ECO:0007669"/>
    <property type="project" value="InterPro"/>
</dbReference>
<evidence type="ECO:0000313" key="7">
    <source>
        <dbReference type="Proteomes" id="UP000215694"/>
    </source>
</evidence>
<gene>
    <name evidence="6" type="ORF">CHL78_008465</name>
</gene>
<dbReference type="PROSITE" id="PS50987">
    <property type="entry name" value="HTH_ARSR_2"/>
    <property type="match status" value="1"/>
</dbReference>
<dbReference type="InterPro" id="IPR051011">
    <property type="entry name" value="Metal_resp_trans_reg"/>
</dbReference>
<evidence type="ECO:0000256" key="4">
    <source>
        <dbReference type="ARBA" id="ARBA00043263"/>
    </source>
</evidence>
<dbReference type="InterPro" id="IPR011991">
    <property type="entry name" value="ArsR-like_HTH"/>
</dbReference>
<feature type="domain" description="HTH arsR-type" evidence="5">
    <location>
        <begin position="25"/>
        <end position="118"/>
    </location>
</feature>
<dbReference type="Proteomes" id="UP000215694">
    <property type="component" value="Unassembled WGS sequence"/>
</dbReference>
<accession>A0A255IKV7</accession>
<evidence type="ECO:0000259" key="5">
    <source>
        <dbReference type="PROSITE" id="PS50987"/>
    </source>
</evidence>
<dbReference type="EMBL" id="NOJY02000011">
    <property type="protein sequence ID" value="RDY27743.1"/>
    <property type="molecule type" value="Genomic_DNA"/>
</dbReference>
<dbReference type="PRINTS" id="PR00778">
    <property type="entry name" value="HTHARSR"/>
</dbReference>
<dbReference type="InterPro" id="IPR036388">
    <property type="entry name" value="WH-like_DNA-bd_sf"/>
</dbReference>
<dbReference type="PANTHER" id="PTHR43132:SF6">
    <property type="entry name" value="HTH-TYPE TRANSCRIPTIONAL REPRESSOR CZRA"/>
    <property type="match status" value="1"/>
</dbReference>